<reference evidence="2" key="1">
    <citation type="submission" date="2020-08" db="EMBL/GenBank/DDBJ databases">
        <title>Sequencing the genomes of 1000 actinobacteria strains.</title>
        <authorList>
            <person name="Klenk H.-P."/>
        </authorList>
    </citation>
    <scope>NUCLEOTIDE SEQUENCE</scope>
    <source>
        <strain evidence="2">DSM 10695</strain>
    </source>
</reference>
<comment type="caution">
    <text evidence="2">The sequence shown here is derived from an EMBL/GenBank/DDBJ whole genome shotgun (WGS) entry which is preliminary data.</text>
</comment>
<dbReference type="RefSeq" id="WP_184454231.1">
    <property type="nucleotide sequence ID" value="NZ_JACHMK010000001.1"/>
</dbReference>
<dbReference type="Proteomes" id="UP000617426">
    <property type="component" value="Unassembled WGS sequence"/>
</dbReference>
<dbReference type="InterPro" id="IPR003754">
    <property type="entry name" value="4pyrrol_synth_uPrphyn_synth"/>
</dbReference>
<accession>A0A923E6L0</accession>
<feature type="domain" description="Tetrapyrrole biosynthesis uroporphyrinogen III synthase" evidence="1">
    <location>
        <begin position="25"/>
        <end position="248"/>
    </location>
</feature>
<dbReference type="CDD" id="cd06578">
    <property type="entry name" value="HemD"/>
    <property type="match status" value="1"/>
</dbReference>
<dbReference type="AlphaFoldDB" id="A0A923E6L0"/>
<dbReference type="GO" id="GO:0004852">
    <property type="term" value="F:uroporphyrinogen-III synthase activity"/>
    <property type="evidence" value="ECO:0007669"/>
    <property type="project" value="InterPro"/>
</dbReference>
<evidence type="ECO:0000313" key="2">
    <source>
        <dbReference type="EMBL" id="MBB6335702.1"/>
    </source>
</evidence>
<protein>
    <submittedName>
        <fullName evidence="2">Uroporphyrinogen-III synthase</fullName>
    </submittedName>
</protein>
<dbReference type="Gene3D" id="3.40.50.10090">
    <property type="match status" value="2"/>
</dbReference>
<name>A0A923E6L0_9ACTO</name>
<dbReference type="InterPro" id="IPR036108">
    <property type="entry name" value="4pyrrol_syn_uPrphyn_synt_sf"/>
</dbReference>
<proteinExistence type="predicted"/>
<dbReference type="SUPFAM" id="SSF69618">
    <property type="entry name" value="HemD-like"/>
    <property type="match status" value="1"/>
</dbReference>
<dbReference type="GO" id="GO:0033014">
    <property type="term" value="P:tetrapyrrole biosynthetic process"/>
    <property type="evidence" value="ECO:0007669"/>
    <property type="project" value="InterPro"/>
</dbReference>
<keyword evidence="3" id="KW-1185">Reference proteome</keyword>
<organism evidence="2 3">
    <name type="scientific">Schaalia hyovaginalis</name>
    <dbReference type="NCBI Taxonomy" id="29316"/>
    <lineage>
        <taxon>Bacteria</taxon>
        <taxon>Bacillati</taxon>
        <taxon>Actinomycetota</taxon>
        <taxon>Actinomycetes</taxon>
        <taxon>Actinomycetales</taxon>
        <taxon>Actinomycetaceae</taxon>
        <taxon>Schaalia</taxon>
    </lineage>
</organism>
<gene>
    <name evidence="2" type="ORF">HD592_002267</name>
</gene>
<evidence type="ECO:0000313" key="3">
    <source>
        <dbReference type="Proteomes" id="UP000617426"/>
    </source>
</evidence>
<dbReference type="Pfam" id="PF02602">
    <property type="entry name" value="HEM4"/>
    <property type="match status" value="1"/>
</dbReference>
<dbReference type="EMBL" id="JACHMK010000001">
    <property type="protein sequence ID" value="MBB6335702.1"/>
    <property type="molecule type" value="Genomic_DNA"/>
</dbReference>
<evidence type="ECO:0000259" key="1">
    <source>
        <dbReference type="Pfam" id="PF02602"/>
    </source>
</evidence>
<sequence length="285" mass="29250">MTPAPRVLLTRAHSPSTPDSFGLSIEALGVEVVPAPLTRTRVDEEERRRALHDLAGIKALGPLAGRPGAPEAWILLTSPRTIRVLAGDAPESLGRILGAARECGARIGAVGEATARAVSGLGIECDLIGRGTGADLARALGRPGPGSAARGAPAKILLPRSASGDSSLVAVLAQAGWRVVERPIYDTLPLDGAPDDRVRAAWADPGLLAAVITAPSSLRALLRLLGPARRGLPLVALGRTSAAACAELAPESPLFTAGAPTPNAVADALSALLPARRNTRSEERR</sequence>